<keyword evidence="4 7" id="KW-0067">ATP-binding</keyword>
<dbReference type="GO" id="GO:0005524">
    <property type="term" value="F:ATP binding"/>
    <property type="evidence" value="ECO:0007669"/>
    <property type="project" value="UniProtKB-KW"/>
</dbReference>
<reference evidence="8" key="1">
    <citation type="journal article" date="2019" name="Int. J. Syst. Evol. Microbiol.">
        <title>The Global Catalogue of Microorganisms (GCM) 10K type strain sequencing project: providing services to taxonomists for standard genome sequencing and annotation.</title>
        <authorList>
            <consortium name="The Broad Institute Genomics Platform"/>
            <consortium name="The Broad Institute Genome Sequencing Center for Infectious Disease"/>
            <person name="Wu L."/>
            <person name="Ma J."/>
        </authorList>
    </citation>
    <scope>NUCLEOTIDE SEQUENCE [LARGE SCALE GENOMIC DNA]</scope>
    <source>
        <strain evidence="8">NBRC 113072</strain>
    </source>
</reference>
<protein>
    <submittedName>
        <fullName evidence="7">ABC transporter ATP-binding protein</fullName>
    </submittedName>
</protein>
<dbReference type="InterPro" id="IPR003439">
    <property type="entry name" value="ABC_transporter-like_ATP-bd"/>
</dbReference>
<proteinExistence type="predicted"/>
<evidence type="ECO:0000256" key="4">
    <source>
        <dbReference type="ARBA" id="ARBA00022840"/>
    </source>
</evidence>
<name>A0ABQ6IN19_9MICO</name>
<sequence length="312" mass="32668">MTTTSGSTTRLTGTPAVHVSGLVKTFPAPRGGTPIEAVRGVDLHIERGEVVALLGPNGAGKTTLLDMVLGFTEPDAGTLAVLGDAPAEAIARGGVSSVMQTGGLLPLLTVGETLDMVADLYGRRDAVARRAGVASLLRRRVSKCSGGEQQRLRFALALLPDPELLLLDEPTTGLDVSGRRAFWDAIRADADSGRTIVFATHYLAEADDIADRIVLLSGGRIVADGTPARIKGTALGRVVRVTLPADDSTDAALRERPDVTAWERHGDVVEIRTSDSDALARHLLTHTGARDLEVTSTALDDAFVALTGSDPS</sequence>
<dbReference type="Proteomes" id="UP001157126">
    <property type="component" value="Unassembled WGS sequence"/>
</dbReference>
<comment type="subcellular location">
    <subcellularLocation>
        <location evidence="1">Cell membrane</location>
        <topology evidence="1">Peripheral membrane protein</topology>
    </subcellularLocation>
</comment>
<evidence type="ECO:0000256" key="2">
    <source>
        <dbReference type="ARBA" id="ARBA00022448"/>
    </source>
</evidence>
<dbReference type="InterPro" id="IPR050763">
    <property type="entry name" value="ABC_transporter_ATP-binding"/>
</dbReference>
<keyword evidence="8" id="KW-1185">Reference proteome</keyword>
<evidence type="ECO:0000259" key="6">
    <source>
        <dbReference type="PROSITE" id="PS50893"/>
    </source>
</evidence>
<keyword evidence="5" id="KW-0046">Antibiotic resistance</keyword>
<evidence type="ECO:0000313" key="7">
    <source>
        <dbReference type="EMBL" id="GMA38826.1"/>
    </source>
</evidence>
<dbReference type="PANTHER" id="PTHR42711:SF17">
    <property type="entry name" value="ABC TRANSPORTER ATP-BINDING PROTEIN"/>
    <property type="match status" value="1"/>
</dbReference>
<comment type="caution">
    <text evidence="7">The sequence shown here is derived from an EMBL/GenBank/DDBJ whole genome shotgun (WGS) entry which is preliminary data.</text>
</comment>
<dbReference type="InterPro" id="IPR003593">
    <property type="entry name" value="AAA+_ATPase"/>
</dbReference>
<dbReference type="Pfam" id="PF00005">
    <property type="entry name" value="ABC_tran"/>
    <property type="match status" value="1"/>
</dbReference>
<evidence type="ECO:0000256" key="1">
    <source>
        <dbReference type="ARBA" id="ARBA00004202"/>
    </source>
</evidence>
<keyword evidence="2" id="KW-0813">Transport</keyword>
<dbReference type="EMBL" id="BSUO01000001">
    <property type="protein sequence ID" value="GMA38826.1"/>
    <property type="molecule type" value="Genomic_DNA"/>
</dbReference>
<dbReference type="Gene3D" id="3.40.50.300">
    <property type="entry name" value="P-loop containing nucleotide triphosphate hydrolases"/>
    <property type="match status" value="1"/>
</dbReference>
<dbReference type="PROSITE" id="PS00211">
    <property type="entry name" value="ABC_TRANSPORTER_1"/>
    <property type="match status" value="1"/>
</dbReference>
<evidence type="ECO:0000256" key="3">
    <source>
        <dbReference type="ARBA" id="ARBA00022741"/>
    </source>
</evidence>
<organism evidence="7 8">
    <name type="scientific">Mobilicoccus caccae</name>
    <dbReference type="NCBI Taxonomy" id="1859295"/>
    <lineage>
        <taxon>Bacteria</taxon>
        <taxon>Bacillati</taxon>
        <taxon>Actinomycetota</taxon>
        <taxon>Actinomycetes</taxon>
        <taxon>Micrococcales</taxon>
        <taxon>Dermatophilaceae</taxon>
        <taxon>Mobilicoccus</taxon>
    </lineage>
</organism>
<dbReference type="RefSeq" id="WP_284302860.1">
    <property type="nucleotide sequence ID" value="NZ_BSUO01000001.1"/>
</dbReference>
<dbReference type="PANTHER" id="PTHR42711">
    <property type="entry name" value="ABC TRANSPORTER ATP-BINDING PROTEIN"/>
    <property type="match status" value="1"/>
</dbReference>
<dbReference type="SMART" id="SM00382">
    <property type="entry name" value="AAA"/>
    <property type="match status" value="1"/>
</dbReference>
<dbReference type="SUPFAM" id="SSF52540">
    <property type="entry name" value="P-loop containing nucleoside triphosphate hydrolases"/>
    <property type="match status" value="1"/>
</dbReference>
<evidence type="ECO:0000313" key="8">
    <source>
        <dbReference type="Proteomes" id="UP001157126"/>
    </source>
</evidence>
<dbReference type="InterPro" id="IPR017871">
    <property type="entry name" value="ABC_transporter-like_CS"/>
</dbReference>
<feature type="domain" description="ABC transporter" evidence="6">
    <location>
        <begin position="17"/>
        <end position="243"/>
    </location>
</feature>
<dbReference type="InterPro" id="IPR027417">
    <property type="entry name" value="P-loop_NTPase"/>
</dbReference>
<gene>
    <name evidence="7" type="ORF">GCM10025883_08710</name>
</gene>
<keyword evidence="3" id="KW-0547">Nucleotide-binding</keyword>
<dbReference type="PROSITE" id="PS50893">
    <property type="entry name" value="ABC_TRANSPORTER_2"/>
    <property type="match status" value="1"/>
</dbReference>
<evidence type="ECO:0000256" key="5">
    <source>
        <dbReference type="ARBA" id="ARBA00023251"/>
    </source>
</evidence>
<dbReference type="CDD" id="cd03230">
    <property type="entry name" value="ABC_DR_subfamily_A"/>
    <property type="match status" value="1"/>
</dbReference>
<accession>A0ABQ6IN19</accession>